<name>A0A067M4F0_BOTB1</name>
<dbReference type="EMBL" id="KL198068">
    <property type="protein sequence ID" value="KDQ10414.1"/>
    <property type="molecule type" value="Genomic_DNA"/>
</dbReference>
<proteinExistence type="predicted"/>
<dbReference type="Proteomes" id="UP000027195">
    <property type="component" value="Unassembled WGS sequence"/>
</dbReference>
<evidence type="ECO:0000313" key="2">
    <source>
        <dbReference type="Proteomes" id="UP000027195"/>
    </source>
</evidence>
<feature type="non-terminal residue" evidence="1">
    <location>
        <position position="1"/>
    </location>
</feature>
<keyword evidence="2" id="KW-1185">Reference proteome</keyword>
<sequence length="98" mass="10929">ASLYIITRGGCTLRREAAFQSRRRHLASQDSTHGAHAGGLQSSFSVDYLNGCGASEATSSEEIQSYLSAWRELVVNEDLLQWWNECCLLKKILLKIVI</sequence>
<gene>
    <name evidence="1" type="ORF">BOTBODRAFT_640384</name>
</gene>
<reference evidence="2" key="1">
    <citation type="journal article" date="2014" name="Proc. Natl. Acad. Sci. U.S.A.">
        <title>Extensive sampling of basidiomycete genomes demonstrates inadequacy of the white-rot/brown-rot paradigm for wood decay fungi.</title>
        <authorList>
            <person name="Riley R."/>
            <person name="Salamov A.A."/>
            <person name="Brown D.W."/>
            <person name="Nagy L.G."/>
            <person name="Floudas D."/>
            <person name="Held B.W."/>
            <person name="Levasseur A."/>
            <person name="Lombard V."/>
            <person name="Morin E."/>
            <person name="Otillar R."/>
            <person name="Lindquist E.A."/>
            <person name="Sun H."/>
            <person name="LaButti K.M."/>
            <person name="Schmutz J."/>
            <person name="Jabbour D."/>
            <person name="Luo H."/>
            <person name="Baker S.E."/>
            <person name="Pisabarro A.G."/>
            <person name="Walton J.D."/>
            <person name="Blanchette R.A."/>
            <person name="Henrissat B."/>
            <person name="Martin F."/>
            <person name="Cullen D."/>
            <person name="Hibbett D.S."/>
            <person name="Grigoriev I.V."/>
        </authorList>
    </citation>
    <scope>NUCLEOTIDE SEQUENCE [LARGE SCALE GENOMIC DNA]</scope>
    <source>
        <strain evidence="2">FD-172 SS1</strain>
    </source>
</reference>
<accession>A0A067M4F0</accession>
<protein>
    <submittedName>
        <fullName evidence="1">Uncharacterized protein</fullName>
    </submittedName>
</protein>
<evidence type="ECO:0000313" key="1">
    <source>
        <dbReference type="EMBL" id="KDQ10414.1"/>
    </source>
</evidence>
<organism evidence="1 2">
    <name type="scientific">Botryobasidium botryosum (strain FD-172 SS1)</name>
    <dbReference type="NCBI Taxonomy" id="930990"/>
    <lineage>
        <taxon>Eukaryota</taxon>
        <taxon>Fungi</taxon>
        <taxon>Dikarya</taxon>
        <taxon>Basidiomycota</taxon>
        <taxon>Agaricomycotina</taxon>
        <taxon>Agaricomycetes</taxon>
        <taxon>Cantharellales</taxon>
        <taxon>Botryobasidiaceae</taxon>
        <taxon>Botryobasidium</taxon>
    </lineage>
</organism>
<dbReference type="InParanoid" id="A0A067M4F0"/>
<dbReference type="AlphaFoldDB" id="A0A067M4F0"/>
<dbReference type="HOGENOM" id="CLU_2339068_0_0_1"/>